<keyword evidence="3 4" id="KW-0408">Iron</keyword>
<evidence type="ECO:0000256" key="1">
    <source>
        <dbReference type="ARBA" id="ARBA00007119"/>
    </source>
</evidence>
<dbReference type="PROSITE" id="PS00876">
    <property type="entry name" value="IDO_1"/>
    <property type="match status" value="1"/>
</dbReference>
<organism evidence="6 7">
    <name type="scientific">Tieghemiomyces parasiticus</name>
    <dbReference type="NCBI Taxonomy" id="78921"/>
    <lineage>
        <taxon>Eukaryota</taxon>
        <taxon>Fungi</taxon>
        <taxon>Fungi incertae sedis</taxon>
        <taxon>Zoopagomycota</taxon>
        <taxon>Kickxellomycotina</taxon>
        <taxon>Dimargaritomycetes</taxon>
        <taxon>Dimargaritales</taxon>
        <taxon>Dimargaritaceae</taxon>
        <taxon>Tieghemiomyces</taxon>
    </lineage>
</organism>
<evidence type="ECO:0000256" key="2">
    <source>
        <dbReference type="ARBA" id="ARBA00022723"/>
    </source>
</evidence>
<comment type="similarity">
    <text evidence="1">Belongs to the indoleamine 2,3-dioxygenase family.</text>
</comment>
<evidence type="ECO:0000256" key="5">
    <source>
        <dbReference type="SAM" id="MobiDB-lite"/>
    </source>
</evidence>
<sequence>MSSAFRLEDYDVSPITGFLPEQEPARRLADSYYTPWLVLNEDLQALQLTGTLRARVEEEKGGHLPVLSIDRLIDERERRWAYTILGFLAHTYVWCDRQHVKTSLPAGIAVPWVQLAHALELQPVVSCASVVLWNWRKLDPQGPLDLTNVTSLQTFTGSTDETWFYLITAAVEAHAIPILRAIPAMLTAIDTQDTRAVLAFLHEMRGVLADLPALLNRMYEHCDPHMFYTKIHAFLTGWSNQAATGLPHGLLYKGVDDVGVDPNDHATLIARHRTHAGGSAAQSSIVQVLDIVLGIQHYPTGQPRDQRSIASQNDPDLRRGNYLVAMRAYMPGPHRRFLEDLGRQCHLRAFVQDQGAPEILATLRRTDTDEACLREDMLTTYNDCVGHVRRFRDAHIQMVTRYVVSPARKSGTATVTNSTALPTPYSHGERPRQNMTAAPVASHDPAWTPKATPPVDSIPSTPTEKSAQVSPHLPPTAGDEFFLSVRTRTIPTSQTSIPSSSASTVAPSESEDWPVSPPLDSPVSRFSLSGLRRAAATWISAKASPTFETDSFTLPARNASTTTTINAIAASTFMGAMTPQSENRPSSRRASEGGETAVSDPSSPVNSLLVVADQPQQQQAVKSPAVAVMPRTGRQELLGSGGTSAIKFLKQVRDETTEGLLH</sequence>
<dbReference type="GO" id="GO:0005737">
    <property type="term" value="C:cytoplasm"/>
    <property type="evidence" value="ECO:0007669"/>
    <property type="project" value="TreeGrafter"/>
</dbReference>
<evidence type="ECO:0000313" key="6">
    <source>
        <dbReference type="EMBL" id="KAJ1928295.1"/>
    </source>
</evidence>
<dbReference type="PANTHER" id="PTHR28657">
    <property type="entry name" value="INDOLEAMINE 2,3-DIOXYGENASE"/>
    <property type="match status" value="1"/>
</dbReference>
<dbReference type="OrthoDB" id="540174at2759"/>
<dbReference type="InterPro" id="IPR000898">
    <property type="entry name" value="Indolamine_dOase"/>
</dbReference>
<dbReference type="GO" id="GO:0034354">
    <property type="term" value="P:'de novo' NAD+ biosynthetic process from L-tryptophan"/>
    <property type="evidence" value="ECO:0007669"/>
    <property type="project" value="TreeGrafter"/>
</dbReference>
<dbReference type="SUPFAM" id="SSF140959">
    <property type="entry name" value="Indolic compounds 2,3-dioxygenase-like"/>
    <property type="match status" value="1"/>
</dbReference>
<feature type="compositionally biased region" description="Low complexity" evidence="5">
    <location>
        <begin position="492"/>
        <end position="508"/>
    </location>
</feature>
<feature type="compositionally biased region" description="Polar residues" evidence="5">
    <location>
        <begin position="411"/>
        <end position="421"/>
    </location>
</feature>
<dbReference type="GO" id="GO:0019441">
    <property type="term" value="P:L-tryptophan catabolic process to kynurenine"/>
    <property type="evidence" value="ECO:0007669"/>
    <property type="project" value="InterPro"/>
</dbReference>
<dbReference type="AlphaFoldDB" id="A0A9W8AJW9"/>
<dbReference type="PANTHER" id="PTHR28657:SF5">
    <property type="entry name" value="INDOLEAMINE 2,3-DIOXYGENASE"/>
    <property type="match status" value="1"/>
</dbReference>
<gene>
    <name evidence="6" type="primary">BNA2_1</name>
    <name evidence="6" type="ORF">IWQ60_002170</name>
</gene>
<dbReference type="Gene3D" id="1.20.58.480">
    <property type="match status" value="2"/>
</dbReference>
<evidence type="ECO:0000256" key="4">
    <source>
        <dbReference type="PIRSR" id="PIRSR600898-1"/>
    </source>
</evidence>
<dbReference type="EMBL" id="JANBPT010000079">
    <property type="protein sequence ID" value="KAJ1928295.1"/>
    <property type="molecule type" value="Genomic_DNA"/>
</dbReference>
<dbReference type="GO" id="GO:0046872">
    <property type="term" value="F:metal ion binding"/>
    <property type="evidence" value="ECO:0007669"/>
    <property type="project" value="UniProtKB-KW"/>
</dbReference>
<dbReference type="EC" id="1.13.11.52" evidence="6"/>
<dbReference type="InterPro" id="IPR037217">
    <property type="entry name" value="Trp/Indoleamine_2_3_dOase-like"/>
</dbReference>
<evidence type="ECO:0000313" key="7">
    <source>
        <dbReference type="Proteomes" id="UP001150569"/>
    </source>
</evidence>
<dbReference type="GO" id="GO:0033754">
    <property type="term" value="F:indoleamine 2,3-dioxygenase activity"/>
    <property type="evidence" value="ECO:0007669"/>
    <property type="project" value="UniProtKB-EC"/>
</dbReference>
<dbReference type="GO" id="GO:0020037">
    <property type="term" value="F:heme binding"/>
    <property type="evidence" value="ECO:0007669"/>
    <property type="project" value="InterPro"/>
</dbReference>
<feature type="region of interest" description="Disordered" evidence="5">
    <location>
        <begin position="574"/>
        <end position="605"/>
    </location>
</feature>
<comment type="caution">
    <text evidence="6">The sequence shown here is derived from an EMBL/GenBank/DDBJ whole genome shotgun (WGS) entry which is preliminary data.</text>
</comment>
<keyword evidence="2 4" id="KW-0479">Metal-binding</keyword>
<keyword evidence="6" id="KW-0223">Dioxygenase</keyword>
<feature type="region of interest" description="Disordered" evidence="5">
    <location>
        <begin position="492"/>
        <end position="518"/>
    </location>
</feature>
<name>A0A9W8AJW9_9FUNG</name>
<dbReference type="Proteomes" id="UP001150569">
    <property type="component" value="Unassembled WGS sequence"/>
</dbReference>
<feature type="compositionally biased region" description="Polar residues" evidence="5">
    <location>
        <begin position="458"/>
        <end position="469"/>
    </location>
</feature>
<keyword evidence="6" id="KW-0560">Oxidoreductase</keyword>
<keyword evidence="7" id="KW-1185">Reference proteome</keyword>
<feature type="region of interest" description="Disordered" evidence="5">
    <location>
        <begin position="409"/>
        <end position="475"/>
    </location>
</feature>
<proteinExistence type="inferred from homology"/>
<accession>A0A9W8AJW9</accession>
<keyword evidence="4" id="KW-0349">Heme</keyword>
<reference evidence="6" key="1">
    <citation type="submission" date="2022-07" db="EMBL/GenBank/DDBJ databases">
        <title>Phylogenomic reconstructions and comparative analyses of Kickxellomycotina fungi.</title>
        <authorList>
            <person name="Reynolds N.K."/>
            <person name="Stajich J.E."/>
            <person name="Barry K."/>
            <person name="Grigoriev I.V."/>
            <person name="Crous P."/>
            <person name="Smith M.E."/>
        </authorList>
    </citation>
    <scope>NUCLEOTIDE SEQUENCE</scope>
    <source>
        <strain evidence="6">RSA 861</strain>
    </source>
</reference>
<protein>
    <submittedName>
        <fullName evidence="6">Tryptophan 2,3- dioxygenase</fullName>
        <ecNumber evidence="6">1.13.11.52</ecNumber>
    </submittedName>
</protein>
<feature type="binding site" description="proximal binding residue" evidence="4">
    <location>
        <position position="395"/>
    </location>
    <ligand>
        <name>heme b</name>
        <dbReference type="ChEBI" id="CHEBI:60344"/>
    </ligand>
    <ligandPart>
        <name>Fe</name>
        <dbReference type="ChEBI" id="CHEBI:18248"/>
    </ligandPart>
</feature>
<evidence type="ECO:0000256" key="3">
    <source>
        <dbReference type="ARBA" id="ARBA00023004"/>
    </source>
</evidence>
<dbReference type="Pfam" id="PF01231">
    <property type="entry name" value="IDO"/>
    <property type="match status" value="1"/>
</dbReference>